<evidence type="ECO:0000256" key="1">
    <source>
        <dbReference type="ARBA" id="ARBA00023015"/>
    </source>
</evidence>
<evidence type="ECO:0000259" key="4">
    <source>
        <dbReference type="PROSITE" id="PS01124"/>
    </source>
</evidence>
<dbReference type="PANTHER" id="PTHR46796">
    <property type="entry name" value="HTH-TYPE TRANSCRIPTIONAL ACTIVATOR RHAS-RELATED"/>
    <property type="match status" value="1"/>
</dbReference>
<keyword evidence="2 5" id="KW-0238">DNA-binding</keyword>
<dbReference type="PROSITE" id="PS00041">
    <property type="entry name" value="HTH_ARAC_FAMILY_1"/>
    <property type="match status" value="1"/>
</dbReference>
<dbReference type="InterPro" id="IPR050204">
    <property type="entry name" value="AraC_XylS_family_regulators"/>
</dbReference>
<organism evidence="5 6">
    <name type="scientific">Blastococcus tunisiensis</name>
    <dbReference type="NCBI Taxonomy" id="1798228"/>
    <lineage>
        <taxon>Bacteria</taxon>
        <taxon>Bacillati</taxon>
        <taxon>Actinomycetota</taxon>
        <taxon>Actinomycetes</taxon>
        <taxon>Geodermatophilales</taxon>
        <taxon>Geodermatophilaceae</taxon>
        <taxon>Blastococcus</taxon>
    </lineage>
</organism>
<dbReference type="SUPFAM" id="SSF46689">
    <property type="entry name" value="Homeodomain-like"/>
    <property type="match status" value="2"/>
</dbReference>
<protein>
    <submittedName>
        <fullName evidence="5">AraC-type DNA-binding protein</fullName>
    </submittedName>
</protein>
<dbReference type="STRING" id="1798228.SAMN05216574_13214"/>
<dbReference type="Pfam" id="PF12833">
    <property type="entry name" value="HTH_18"/>
    <property type="match status" value="1"/>
</dbReference>
<evidence type="ECO:0000256" key="3">
    <source>
        <dbReference type="ARBA" id="ARBA00023163"/>
    </source>
</evidence>
<dbReference type="InterPro" id="IPR009057">
    <property type="entry name" value="Homeodomain-like_sf"/>
</dbReference>
<dbReference type="PANTHER" id="PTHR46796:SF12">
    <property type="entry name" value="HTH-TYPE DNA-BINDING TRANSCRIPTIONAL ACTIVATOR EUTR"/>
    <property type="match status" value="1"/>
</dbReference>
<dbReference type="Pfam" id="PF14525">
    <property type="entry name" value="AraC_binding_2"/>
    <property type="match status" value="1"/>
</dbReference>
<reference evidence="6" key="1">
    <citation type="submission" date="2016-10" db="EMBL/GenBank/DDBJ databases">
        <authorList>
            <person name="Varghese N."/>
            <person name="Submissions S."/>
        </authorList>
    </citation>
    <scope>NUCLEOTIDE SEQUENCE [LARGE SCALE GENOMIC DNA]</scope>
    <source>
        <strain evidence="6">DSM 46838</strain>
    </source>
</reference>
<name>A0A1I2MGT8_9ACTN</name>
<keyword evidence="1" id="KW-0805">Transcription regulation</keyword>
<dbReference type="EMBL" id="FOND01000032">
    <property type="protein sequence ID" value="SFF90692.1"/>
    <property type="molecule type" value="Genomic_DNA"/>
</dbReference>
<evidence type="ECO:0000313" key="5">
    <source>
        <dbReference type="EMBL" id="SFF90692.1"/>
    </source>
</evidence>
<dbReference type="Proteomes" id="UP000198589">
    <property type="component" value="Unassembled WGS sequence"/>
</dbReference>
<evidence type="ECO:0000256" key="2">
    <source>
        <dbReference type="ARBA" id="ARBA00023125"/>
    </source>
</evidence>
<keyword evidence="3" id="KW-0804">Transcription</keyword>
<keyword evidence="6" id="KW-1185">Reference proteome</keyword>
<gene>
    <name evidence="5" type="ORF">SAMN05216574_13214</name>
</gene>
<sequence>MVSDQPAGRRRHGTEPLSRHVVLASGDLDEARRGIGNVFVPHQVDVAGPGVVAARLHAVQLDRVTFAYSRYGAPVEIGGLGAMGPCYHLNVLHRGAVRSWRGRDEVDQSRRGEGVVFTPDEGWRMSWGSDCAQVAVRIDQQALHRHFERTVGRPSGRSIVFRFALDESPAVRSFVSLLSSIVTELDTTAESWLSSRLMVAQVEDFVMSGLLAAQPHDHCDALAAPPGPSRPRHVRRAMDLMVERPDDPLTTTDLADAAGVSVRTLQAAFHSHVGMSPMEFLRDVRLERVHRELADGGAHTTVTAVALRWGFGHLGRFAVAYRRKYGRSPSDTLRSGG</sequence>
<accession>A0A1I2MGT8</accession>
<dbReference type="AlphaFoldDB" id="A0A1I2MGT8"/>
<dbReference type="SMART" id="SM00342">
    <property type="entry name" value="HTH_ARAC"/>
    <property type="match status" value="1"/>
</dbReference>
<dbReference type="InterPro" id="IPR035418">
    <property type="entry name" value="AraC-bd_2"/>
</dbReference>
<dbReference type="InterPro" id="IPR018060">
    <property type="entry name" value="HTH_AraC"/>
</dbReference>
<evidence type="ECO:0000313" key="6">
    <source>
        <dbReference type="Proteomes" id="UP000198589"/>
    </source>
</evidence>
<dbReference type="Gene3D" id="1.10.10.60">
    <property type="entry name" value="Homeodomain-like"/>
    <property type="match status" value="1"/>
</dbReference>
<proteinExistence type="predicted"/>
<dbReference type="InterPro" id="IPR018062">
    <property type="entry name" value="HTH_AraC-typ_CS"/>
</dbReference>
<dbReference type="GO" id="GO:0043565">
    <property type="term" value="F:sequence-specific DNA binding"/>
    <property type="evidence" value="ECO:0007669"/>
    <property type="project" value="InterPro"/>
</dbReference>
<dbReference type="PROSITE" id="PS01124">
    <property type="entry name" value="HTH_ARAC_FAMILY_2"/>
    <property type="match status" value="1"/>
</dbReference>
<dbReference type="GO" id="GO:0003700">
    <property type="term" value="F:DNA-binding transcription factor activity"/>
    <property type="evidence" value="ECO:0007669"/>
    <property type="project" value="InterPro"/>
</dbReference>
<feature type="domain" description="HTH araC/xylS-type" evidence="4">
    <location>
        <begin position="235"/>
        <end position="335"/>
    </location>
</feature>